<feature type="domain" description="FAD-binding PCMH-type" evidence="6">
    <location>
        <begin position="61"/>
        <end position="233"/>
    </location>
</feature>
<feature type="signal peptide" evidence="5">
    <location>
        <begin position="1"/>
        <end position="19"/>
    </location>
</feature>
<keyword evidence="8" id="KW-1185">Reference proteome</keyword>
<comment type="similarity">
    <text evidence="1">Belongs to the oxygen-dependent FAD-linked oxidoreductase family.</text>
</comment>
<feature type="chain" id="PRO_5025594193" evidence="5">
    <location>
        <begin position="20"/>
        <end position="490"/>
    </location>
</feature>
<organism evidence="7 8">
    <name type="scientific">Massarina eburnea CBS 473.64</name>
    <dbReference type="NCBI Taxonomy" id="1395130"/>
    <lineage>
        <taxon>Eukaryota</taxon>
        <taxon>Fungi</taxon>
        <taxon>Dikarya</taxon>
        <taxon>Ascomycota</taxon>
        <taxon>Pezizomycotina</taxon>
        <taxon>Dothideomycetes</taxon>
        <taxon>Pleosporomycetidae</taxon>
        <taxon>Pleosporales</taxon>
        <taxon>Massarineae</taxon>
        <taxon>Massarinaceae</taxon>
        <taxon>Massarina</taxon>
    </lineage>
</organism>
<keyword evidence="5" id="KW-0732">Signal</keyword>
<dbReference type="PANTHER" id="PTHR42973">
    <property type="entry name" value="BINDING OXIDOREDUCTASE, PUTATIVE (AFU_ORTHOLOGUE AFUA_1G17690)-RELATED"/>
    <property type="match status" value="1"/>
</dbReference>
<evidence type="ECO:0000256" key="4">
    <source>
        <dbReference type="ARBA" id="ARBA00023002"/>
    </source>
</evidence>
<evidence type="ECO:0000256" key="3">
    <source>
        <dbReference type="ARBA" id="ARBA00022827"/>
    </source>
</evidence>
<dbReference type="InterPro" id="IPR050416">
    <property type="entry name" value="FAD-linked_Oxidoreductase"/>
</dbReference>
<protein>
    <submittedName>
        <fullName evidence="7">Oxidoreductase FAD-binding protein</fullName>
    </submittedName>
</protein>
<name>A0A6A6SHI1_9PLEO</name>
<gene>
    <name evidence="7" type="ORF">P280DRAFT_495066</name>
</gene>
<accession>A0A6A6SHI1</accession>
<dbReference type="AlphaFoldDB" id="A0A6A6SHI1"/>
<dbReference type="Proteomes" id="UP000799753">
    <property type="component" value="Unassembled WGS sequence"/>
</dbReference>
<dbReference type="PROSITE" id="PS51387">
    <property type="entry name" value="FAD_PCMH"/>
    <property type="match status" value="1"/>
</dbReference>
<dbReference type="Pfam" id="PF01565">
    <property type="entry name" value="FAD_binding_4"/>
    <property type="match status" value="1"/>
</dbReference>
<dbReference type="EMBL" id="MU006776">
    <property type="protein sequence ID" value="KAF2646812.1"/>
    <property type="molecule type" value="Genomic_DNA"/>
</dbReference>
<dbReference type="InterPro" id="IPR016166">
    <property type="entry name" value="FAD-bd_PCMH"/>
</dbReference>
<dbReference type="InterPro" id="IPR016169">
    <property type="entry name" value="FAD-bd_PCMH_sub2"/>
</dbReference>
<evidence type="ECO:0000256" key="1">
    <source>
        <dbReference type="ARBA" id="ARBA00005466"/>
    </source>
</evidence>
<dbReference type="GO" id="GO:0016491">
    <property type="term" value="F:oxidoreductase activity"/>
    <property type="evidence" value="ECO:0007669"/>
    <property type="project" value="UniProtKB-KW"/>
</dbReference>
<keyword evidence="4" id="KW-0560">Oxidoreductase</keyword>
<keyword evidence="3" id="KW-0274">FAD</keyword>
<sequence>MSLLRPRLLPFWALHVLSAFTTADNASICAELGSELPGRIYSPGSEVYEDSLASYYTLNERELDPSCIFRPTSTSEVSKFVKIITEDGTPFAIRTGGHTLFSGAANIQGGVTIDMRTLNGVKVNEERTVVSIGGGAIWSLNVYPELVKYDLIAAGARAPGVGIGGFVTGGGLTHLARRNGWACDNIVGYEVVLGSGEVVYATEEENRDLWLSIGGGSNNFGIITRFDSSTYPQKDMLGGTVAWNYTQSVKDSHAKAFSDFMKPTNFDADAMMAIIVSYGSGAWVLLDSFFYLKPELAPTVYEQFYEIPGNVSDNLAVGTVVEIVNNLGGDFPTTFPYSEQRTYTFRNGDASLYTALFKAWDNSTANLIEQNIPGLALQYYTQPAAVTNGQNSMGLEPGAKDKVLITLAATWDNAADTDFMEGWLDSMQDDHVNILRENDVLETFVYLNYAGRRQDPIGSYGTKEQLQETSEKYDPEGVFQKLVPGGFKLF</sequence>
<proteinExistence type="inferred from homology"/>
<evidence type="ECO:0000256" key="5">
    <source>
        <dbReference type="SAM" id="SignalP"/>
    </source>
</evidence>
<dbReference type="PANTHER" id="PTHR42973:SF22">
    <property type="entry name" value="FAD-BINDING PCMH-TYPE DOMAIN-CONTAINING PROTEIN-RELATED"/>
    <property type="match status" value="1"/>
</dbReference>
<dbReference type="SUPFAM" id="SSF56176">
    <property type="entry name" value="FAD-binding/transporter-associated domain-like"/>
    <property type="match status" value="1"/>
</dbReference>
<evidence type="ECO:0000259" key="6">
    <source>
        <dbReference type="PROSITE" id="PS51387"/>
    </source>
</evidence>
<dbReference type="OrthoDB" id="2151789at2759"/>
<dbReference type="GO" id="GO:0071949">
    <property type="term" value="F:FAD binding"/>
    <property type="evidence" value="ECO:0007669"/>
    <property type="project" value="InterPro"/>
</dbReference>
<evidence type="ECO:0000256" key="2">
    <source>
        <dbReference type="ARBA" id="ARBA00022630"/>
    </source>
</evidence>
<dbReference type="InterPro" id="IPR036318">
    <property type="entry name" value="FAD-bd_PCMH-like_sf"/>
</dbReference>
<dbReference type="Gene3D" id="3.30.465.10">
    <property type="match status" value="1"/>
</dbReference>
<evidence type="ECO:0000313" key="8">
    <source>
        <dbReference type="Proteomes" id="UP000799753"/>
    </source>
</evidence>
<keyword evidence="2" id="KW-0285">Flavoprotein</keyword>
<reference evidence="7" key="1">
    <citation type="journal article" date="2020" name="Stud. Mycol.">
        <title>101 Dothideomycetes genomes: a test case for predicting lifestyles and emergence of pathogens.</title>
        <authorList>
            <person name="Haridas S."/>
            <person name="Albert R."/>
            <person name="Binder M."/>
            <person name="Bloem J."/>
            <person name="Labutti K."/>
            <person name="Salamov A."/>
            <person name="Andreopoulos B."/>
            <person name="Baker S."/>
            <person name="Barry K."/>
            <person name="Bills G."/>
            <person name="Bluhm B."/>
            <person name="Cannon C."/>
            <person name="Castanera R."/>
            <person name="Culley D."/>
            <person name="Daum C."/>
            <person name="Ezra D."/>
            <person name="Gonzalez J."/>
            <person name="Henrissat B."/>
            <person name="Kuo A."/>
            <person name="Liang C."/>
            <person name="Lipzen A."/>
            <person name="Lutzoni F."/>
            <person name="Magnuson J."/>
            <person name="Mondo S."/>
            <person name="Nolan M."/>
            <person name="Ohm R."/>
            <person name="Pangilinan J."/>
            <person name="Park H.-J."/>
            <person name="Ramirez L."/>
            <person name="Alfaro M."/>
            <person name="Sun H."/>
            <person name="Tritt A."/>
            <person name="Yoshinaga Y."/>
            <person name="Zwiers L.-H."/>
            <person name="Turgeon B."/>
            <person name="Goodwin S."/>
            <person name="Spatafora J."/>
            <person name="Crous P."/>
            <person name="Grigoriev I."/>
        </authorList>
    </citation>
    <scope>NUCLEOTIDE SEQUENCE</scope>
    <source>
        <strain evidence="7">CBS 473.64</strain>
    </source>
</reference>
<dbReference type="InterPro" id="IPR006094">
    <property type="entry name" value="Oxid_FAD_bind_N"/>
</dbReference>
<evidence type="ECO:0000313" key="7">
    <source>
        <dbReference type="EMBL" id="KAF2646812.1"/>
    </source>
</evidence>